<dbReference type="Proteomes" id="UP001178508">
    <property type="component" value="Chromosome 20"/>
</dbReference>
<accession>A0AAV1H8H9</accession>
<sequence>MRMSQLKPSRFAQGEHLLTGDFTCQQVSGSADWTLCGFSGRRREDQTFSVRGFKVSNFTSEFDALGHMLMKVMAQNEQVFSFKAF</sequence>
<protein>
    <submittedName>
        <fullName evidence="1">Uncharacterized protein</fullName>
    </submittedName>
</protein>
<keyword evidence="2" id="KW-1185">Reference proteome</keyword>
<evidence type="ECO:0000313" key="2">
    <source>
        <dbReference type="Proteomes" id="UP001178508"/>
    </source>
</evidence>
<evidence type="ECO:0000313" key="1">
    <source>
        <dbReference type="EMBL" id="CAJ1081604.1"/>
    </source>
</evidence>
<proteinExistence type="predicted"/>
<dbReference type="EMBL" id="OY660883">
    <property type="protein sequence ID" value="CAJ1081604.1"/>
    <property type="molecule type" value="Genomic_DNA"/>
</dbReference>
<reference evidence="1" key="1">
    <citation type="submission" date="2023-08" db="EMBL/GenBank/DDBJ databases">
        <authorList>
            <person name="Alioto T."/>
            <person name="Alioto T."/>
            <person name="Gomez Garrido J."/>
        </authorList>
    </citation>
    <scope>NUCLEOTIDE SEQUENCE</scope>
</reference>
<name>A0AAV1H8H9_XYRNO</name>
<gene>
    <name evidence="1" type="ORF">XNOV1_A034444</name>
</gene>
<organism evidence="1 2">
    <name type="scientific">Xyrichtys novacula</name>
    <name type="common">Pearly razorfish</name>
    <name type="synonym">Hemipteronotus novacula</name>
    <dbReference type="NCBI Taxonomy" id="13765"/>
    <lineage>
        <taxon>Eukaryota</taxon>
        <taxon>Metazoa</taxon>
        <taxon>Chordata</taxon>
        <taxon>Craniata</taxon>
        <taxon>Vertebrata</taxon>
        <taxon>Euteleostomi</taxon>
        <taxon>Actinopterygii</taxon>
        <taxon>Neopterygii</taxon>
        <taxon>Teleostei</taxon>
        <taxon>Neoteleostei</taxon>
        <taxon>Acanthomorphata</taxon>
        <taxon>Eupercaria</taxon>
        <taxon>Labriformes</taxon>
        <taxon>Labridae</taxon>
        <taxon>Xyrichtys</taxon>
    </lineage>
</organism>
<dbReference type="AlphaFoldDB" id="A0AAV1H8H9"/>